<dbReference type="EMBL" id="UYYA01003909">
    <property type="protein sequence ID" value="VDM57560.1"/>
    <property type="molecule type" value="Genomic_DNA"/>
</dbReference>
<dbReference type="Proteomes" id="UP000267027">
    <property type="component" value="Unassembled WGS sequence"/>
</dbReference>
<keyword evidence="2" id="KW-1185">Reference proteome</keyword>
<reference evidence="1 2" key="2">
    <citation type="submission" date="2018-11" db="EMBL/GenBank/DDBJ databases">
        <authorList>
            <consortium name="Pathogen Informatics"/>
        </authorList>
    </citation>
    <scope>NUCLEOTIDE SEQUENCE [LARGE SCALE GENOMIC DNA]</scope>
    <source>
        <strain evidence="1 2">Costa Rica</strain>
    </source>
</reference>
<gene>
    <name evidence="1" type="ORF">ACOC_LOCUS5975</name>
</gene>
<organism evidence="3">
    <name type="scientific">Angiostrongylus costaricensis</name>
    <name type="common">Nematode worm</name>
    <dbReference type="NCBI Taxonomy" id="334426"/>
    <lineage>
        <taxon>Eukaryota</taxon>
        <taxon>Metazoa</taxon>
        <taxon>Ecdysozoa</taxon>
        <taxon>Nematoda</taxon>
        <taxon>Chromadorea</taxon>
        <taxon>Rhabditida</taxon>
        <taxon>Rhabditina</taxon>
        <taxon>Rhabditomorpha</taxon>
        <taxon>Strongyloidea</taxon>
        <taxon>Metastrongylidae</taxon>
        <taxon>Angiostrongylus</taxon>
    </lineage>
</organism>
<evidence type="ECO:0000313" key="2">
    <source>
        <dbReference type="Proteomes" id="UP000267027"/>
    </source>
</evidence>
<evidence type="ECO:0000313" key="1">
    <source>
        <dbReference type="EMBL" id="VDM57560.1"/>
    </source>
</evidence>
<proteinExistence type="predicted"/>
<protein>
    <submittedName>
        <fullName evidence="1 3">Uncharacterized protein</fullName>
    </submittedName>
</protein>
<dbReference type="WBParaSite" id="ACOC_0000597401-mRNA-1">
    <property type="protein sequence ID" value="ACOC_0000597401-mRNA-1"/>
    <property type="gene ID" value="ACOC_0000597401"/>
</dbReference>
<evidence type="ECO:0000313" key="3">
    <source>
        <dbReference type="WBParaSite" id="ACOC_0000597401-mRNA-1"/>
    </source>
</evidence>
<accession>A0A0R3PM90</accession>
<dbReference type="AlphaFoldDB" id="A0A0R3PM90"/>
<name>A0A0R3PM90_ANGCS</name>
<sequence>MSNFRMVNGSELFLMSHEARTMVPYKVCSTSHANPITVSSLGHLR</sequence>
<reference evidence="3" key="1">
    <citation type="submission" date="2017-02" db="UniProtKB">
        <authorList>
            <consortium name="WormBaseParasite"/>
        </authorList>
    </citation>
    <scope>IDENTIFICATION</scope>
</reference>